<organism evidence="1 2">
    <name type="scientific">Trichoplusia ni</name>
    <name type="common">Cabbage looper</name>
    <dbReference type="NCBI Taxonomy" id="7111"/>
    <lineage>
        <taxon>Eukaryota</taxon>
        <taxon>Metazoa</taxon>
        <taxon>Ecdysozoa</taxon>
        <taxon>Arthropoda</taxon>
        <taxon>Hexapoda</taxon>
        <taxon>Insecta</taxon>
        <taxon>Pterygota</taxon>
        <taxon>Neoptera</taxon>
        <taxon>Endopterygota</taxon>
        <taxon>Lepidoptera</taxon>
        <taxon>Glossata</taxon>
        <taxon>Ditrysia</taxon>
        <taxon>Noctuoidea</taxon>
        <taxon>Noctuidae</taxon>
        <taxon>Plusiinae</taxon>
        <taxon>Trichoplusia</taxon>
    </lineage>
</organism>
<dbReference type="KEGG" id="tnl:113505716"/>
<dbReference type="GeneID" id="113505716"/>
<proteinExistence type="predicted"/>
<gene>
    <name evidence="2" type="primary">LOC113505716</name>
</gene>
<dbReference type="AlphaFoldDB" id="A0A7E5WU11"/>
<reference evidence="2" key="1">
    <citation type="submission" date="2025-08" db="UniProtKB">
        <authorList>
            <consortium name="RefSeq"/>
        </authorList>
    </citation>
    <scope>IDENTIFICATION</scope>
</reference>
<dbReference type="SUPFAM" id="SSF48371">
    <property type="entry name" value="ARM repeat"/>
    <property type="match status" value="1"/>
</dbReference>
<name>A0A7E5WU11_TRINI</name>
<dbReference type="InterPro" id="IPR016024">
    <property type="entry name" value="ARM-type_fold"/>
</dbReference>
<sequence>MQNWRDTVTWYPDEPDPKDYGRALRTATILISEDLAPFEIEWLAQTLLFKPVHLFEAISLKWKLEDWFKNVSDSFKILSKLVENYWDVIENYYTNIIELCMLPFDPQVRKEAIICLISVVKRTDVEVDEQVVTRLLVELEQAKTCKAPLAHLVGTICRYHPEMVQNHYDRIWRIYLSMLQPNNKTDTLVNSVLQGVNGLFEYFGNEIQVVQLNIFYDQISRESIRIPKCLDVLLSIFKHHAVLFKERLAEDKVLRLYLWQIETKSAMEALTNIYKVILPDVADKEGILKSEVLPHAHSQSAVLKHSAIRIIVHAQCLRDQLPNLSGIDLEYLLRVKKLSYEEANTVSWCIEAGIDNSETMLLAAIMFYDNLPSSKKRDIIVNGILNASDETRKAALLLLLNLCLQDNLGKYLDIWRILLDNTTGPDLAKAVLIFDEVLSHVVDELATLGREKIQTDSQAIFSLLSVLLSLHKPEYHTADWCTAFRPSLLHVAAAEDLLRGPGDDEIIFVEKFEEDTVFSKLVSILYPGDSSRDNLSTLQVIFSREDADFKVLSKALTKLDEMIRKENSNLDKKQLSVIMNQILKLKSNNTLSSKDSRIFHKDVSLFLGKYGDMVRNENFSEDVYILKLRNKVTLNIPNIVEAIVYKIDLQRVLQLCLLWEEREPLYSLLVILSANLYDRADSDLQEATVRVVHALFRSKRGESETDIAVYPALLMCNTVACVQTLMKLITQEQCPTIRRKLSDCLELLLTHDPAAEMTSQLVNAVAEHVMFLMSTDDDSTIELSLDITKAFLSTFKDNNVLAIDHLPKILIATSYMRDLEIFDMATKIFIEKIDLFNEEKIKNTVLSIIEKYISNKNNIDTIIIILVFIKQIIGIKKYNLDFFVDGILEFCKKMNVEISMSQFLNIFALLAHFNF</sequence>
<dbReference type="RefSeq" id="XP_026744325.1">
    <property type="nucleotide sequence ID" value="XM_026888524.1"/>
</dbReference>
<evidence type="ECO:0000313" key="2">
    <source>
        <dbReference type="RefSeq" id="XP_026744325.1"/>
    </source>
</evidence>
<accession>A0A7E5WU11</accession>
<keyword evidence="1" id="KW-1185">Reference proteome</keyword>
<evidence type="ECO:0000313" key="1">
    <source>
        <dbReference type="Proteomes" id="UP000322000"/>
    </source>
</evidence>
<dbReference type="OrthoDB" id="431717at2759"/>
<dbReference type="InParanoid" id="A0A7E5WU11"/>
<dbReference type="Proteomes" id="UP000322000">
    <property type="component" value="Chromosome 26"/>
</dbReference>
<protein>
    <submittedName>
        <fullName evidence="2">Uncharacterized protein LOC113505716</fullName>
    </submittedName>
</protein>